<gene>
    <name evidence="1" type="ORF">BLNAU_5654</name>
</gene>
<keyword evidence="2" id="KW-1185">Reference proteome</keyword>
<name>A0ABQ9Y6M3_9EUKA</name>
<reference evidence="1 2" key="1">
    <citation type="journal article" date="2022" name="bioRxiv">
        <title>Genomics of Preaxostyla Flagellates Illuminates Evolutionary Transitions and the Path Towards Mitochondrial Loss.</title>
        <authorList>
            <person name="Novak L.V.F."/>
            <person name="Treitli S.C."/>
            <person name="Pyrih J."/>
            <person name="Halakuc P."/>
            <person name="Pipaliya S.V."/>
            <person name="Vacek V."/>
            <person name="Brzon O."/>
            <person name="Soukal P."/>
            <person name="Eme L."/>
            <person name="Dacks J.B."/>
            <person name="Karnkowska A."/>
            <person name="Elias M."/>
            <person name="Hampl V."/>
        </authorList>
    </citation>
    <scope>NUCLEOTIDE SEQUENCE [LARGE SCALE GENOMIC DNA]</scope>
    <source>
        <strain evidence="1">NAU3</strain>
        <tissue evidence="1">Gut</tissue>
    </source>
</reference>
<evidence type="ECO:0000313" key="2">
    <source>
        <dbReference type="Proteomes" id="UP001281761"/>
    </source>
</evidence>
<proteinExistence type="predicted"/>
<protein>
    <submittedName>
        <fullName evidence="1">Uncharacterized protein</fullName>
    </submittedName>
</protein>
<organism evidence="1 2">
    <name type="scientific">Blattamonas nauphoetae</name>
    <dbReference type="NCBI Taxonomy" id="2049346"/>
    <lineage>
        <taxon>Eukaryota</taxon>
        <taxon>Metamonada</taxon>
        <taxon>Preaxostyla</taxon>
        <taxon>Oxymonadida</taxon>
        <taxon>Blattamonas</taxon>
    </lineage>
</organism>
<sequence length="155" mass="17387">MHSLFGVFGTVDETVHVAVLNEWHVSFSEWENAVFALLITTLHFLLKTWRSSPPLAIDNPLNVDMTKIVERKVSEILSLPIVQHITLGEVDVRLLMKSRDLLAAHIIWKLTYVLIEGSVAEANNAVLSLAESERPPIPTCHPSKLTPPHHAVFEE</sequence>
<accession>A0ABQ9Y6M3</accession>
<dbReference type="Proteomes" id="UP001281761">
    <property type="component" value="Unassembled WGS sequence"/>
</dbReference>
<dbReference type="EMBL" id="JARBJD010000030">
    <property type="protein sequence ID" value="KAK2959345.1"/>
    <property type="molecule type" value="Genomic_DNA"/>
</dbReference>
<comment type="caution">
    <text evidence="1">The sequence shown here is derived from an EMBL/GenBank/DDBJ whole genome shotgun (WGS) entry which is preliminary data.</text>
</comment>
<evidence type="ECO:0000313" key="1">
    <source>
        <dbReference type="EMBL" id="KAK2959345.1"/>
    </source>
</evidence>